<protein>
    <recommendedName>
        <fullName evidence="4">DUF3042 domain-containing protein</fullName>
    </recommendedName>
</protein>
<dbReference type="AlphaFoldDB" id="A0A0R1P0P3"/>
<comment type="caution">
    <text evidence="2">The sequence shown here is derived from an EMBL/GenBank/DDBJ whole genome shotgun (WGS) entry which is preliminary data.</text>
</comment>
<dbReference type="Proteomes" id="UP000051439">
    <property type="component" value="Unassembled WGS sequence"/>
</dbReference>
<accession>A0A0R1P0P3</accession>
<dbReference type="EMBL" id="AZEB01000001">
    <property type="protein sequence ID" value="KRL23490.1"/>
    <property type="molecule type" value="Genomic_DNA"/>
</dbReference>
<evidence type="ECO:0000313" key="2">
    <source>
        <dbReference type="EMBL" id="KRL23490.1"/>
    </source>
</evidence>
<dbReference type="PATRIC" id="fig|1423766.4.peg.214"/>
<gene>
    <name evidence="2" type="ORF">FC98_GL000217</name>
</gene>
<dbReference type="InterPro" id="IPR021402">
    <property type="entry name" value="DUF3042"/>
</dbReference>
<proteinExistence type="predicted"/>
<name>A0A0R1P0P3_9LACO</name>
<keyword evidence="1" id="KW-1133">Transmembrane helix</keyword>
<evidence type="ECO:0000256" key="1">
    <source>
        <dbReference type="SAM" id="Phobius"/>
    </source>
</evidence>
<dbReference type="Pfam" id="PF11240">
    <property type="entry name" value="DUF3042"/>
    <property type="match status" value="1"/>
</dbReference>
<feature type="transmembrane region" description="Helical" evidence="1">
    <location>
        <begin position="15"/>
        <end position="37"/>
    </location>
</feature>
<keyword evidence="1" id="KW-0472">Membrane</keyword>
<keyword evidence="3" id="KW-1185">Reference proteome</keyword>
<sequence>MKVLSDIGGLDMKHFTSGLVVGVIGTVAAGLGALMTFKKAVVDPIEDEEEKFESNRKKALRKSRAAHHG</sequence>
<keyword evidence="1" id="KW-0812">Transmembrane</keyword>
<evidence type="ECO:0000313" key="3">
    <source>
        <dbReference type="Proteomes" id="UP000051439"/>
    </source>
</evidence>
<organism evidence="2 3">
    <name type="scientific">Lentilactobacillus kisonensis DSM 19906 = JCM 15041</name>
    <dbReference type="NCBI Taxonomy" id="1423766"/>
    <lineage>
        <taxon>Bacteria</taxon>
        <taxon>Bacillati</taxon>
        <taxon>Bacillota</taxon>
        <taxon>Bacilli</taxon>
        <taxon>Lactobacillales</taxon>
        <taxon>Lactobacillaceae</taxon>
        <taxon>Lentilactobacillus</taxon>
    </lineage>
</organism>
<evidence type="ECO:0008006" key="4">
    <source>
        <dbReference type="Google" id="ProtNLM"/>
    </source>
</evidence>
<reference evidence="2 3" key="1">
    <citation type="journal article" date="2015" name="Genome Announc.">
        <title>Expanding the biotechnology potential of lactobacilli through comparative genomics of 213 strains and associated genera.</title>
        <authorList>
            <person name="Sun Z."/>
            <person name="Harris H.M."/>
            <person name="McCann A."/>
            <person name="Guo C."/>
            <person name="Argimon S."/>
            <person name="Zhang W."/>
            <person name="Yang X."/>
            <person name="Jeffery I.B."/>
            <person name="Cooney J.C."/>
            <person name="Kagawa T.F."/>
            <person name="Liu W."/>
            <person name="Song Y."/>
            <person name="Salvetti E."/>
            <person name="Wrobel A."/>
            <person name="Rasinkangas P."/>
            <person name="Parkhill J."/>
            <person name="Rea M.C."/>
            <person name="O'Sullivan O."/>
            <person name="Ritari J."/>
            <person name="Douillard F.P."/>
            <person name="Paul Ross R."/>
            <person name="Yang R."/>
            <person name="Briner A.E."/>
            <person name="Felis G.E."/>
            <person name="de Vos W.M."/>
            <person name="Barrangou R."/>
            <person name="Klaenhammer T.R."/>
            <person name="Caufield P.W."/>
            <person name="Cui Y."/>
            <person name="Zhang H."/>
            <person name="O'Toole P.W."/>
        </authorList>
    </citation>
    <scope>NUCLEOTIDE SEQUENCE [LARGE SCALE GENOMIC DNA]</scope>
    <source>
        <strain evidence="2 3">DSM 19906</strain>
    </source>
</reference>